<feature type="transmembrane region" description="Helical" evidence="1">
    <location>
        <begin position="49"/>
        <end position="70"/>
    </location>
</feature>
<keyword evidence="1" id="KW-0472">Membrane</keyword>
<sequence length="72" mass="7515">MDGGKVLSSTRRKIMVQMVMNAVGFQAGNAGDTRSVAQQVNGPVLFRKLVGFAILGSGYVTIVASLVHAVHG</sequence>
<keyword evidence="1" id="KW-1133">Transmembrane helix</keyword>
<proteinExistence type="predicted"/>
<accession>A0A4V6N9J0</accession>
<reference evidence="2 3" key="1">
    <citation type="submission" date="2017-02" db="EMBL/GenBank/DDBJ databases">
        <title>Paraburkholderia sophoroidis sp. nov. and Paraburkholderia steynii sp. nov. rhizobial symbionts of the fynbos legume Hypocalyptus sophoroides.</title>
        <authorList>
            <person name="Steenkamp E.T."/>
            <person name="Beukes C.W."/>
            <person name="Van Zyl E."/>
            <person name="Avontuur J."/>
            <person name="Chan W.Y."/>
            <person name="Hassen A."/>
            <person name="Palmer M."/>
            <person name="Mthombeni L."/>
            <person name="Phalane F."/>
            <person name="Sereme K."/>
            <person name="Venter S.N."/>
        </authorList>
    </citation>
    <scope>NUCLEOTIDE SEQUENCE [LARGE SCALE GENOMIC DNA]</scope>
    <source>
        <strain evidence="2 3">HC1.1ba</strain>
    </source>
</reference>
<evidence type="ECO:0000256" key="1">
    <source>
        <dbReference type="SAM" id="Phobius"/>
    </source>
</evidence>
<protein>
    <submittedName>
        <fullName evidence="2">Uncharacterized protein</fullName>
    </submittedName>
</protein>
<keyword evidence="3" id="KW-1185">Reference proteome</keyword>
<dbReference type="Proteomes" id="UP000294200">
    <property type="component" value="Unassembled WGS sequence"/>
</dbReference>
<dbReference type="AlphaFoldDB" id="A0A4V6N9J0"/>
<organism evidence="2 3">
    <name type="scientific">Paraburkholderia steynii</name>
    <dbReference type="NCBI Taxonomy" id="1245441"/>
    <lineage>
        <taxon>Bacteria</taxon>
        <taxon>Pseudomonadati</taxon>
        <taxon>Pseudomonadota</taxon>
        <taxon>Betaproteobacteria</taxon>
        <taxon>Burkholderiales</taxon>
        <taxon>Burkholderiaceae</taxon>
        <taxon>Paraburkholderia</taxon>
    </lineage>
</organism>
<evidence type="ECO:0000313" key="3">
    <source>
        <dbReference type="Proteomes" id="UP000294200"/>
    </source>
</evidence>
<name>A0A4V6N9J0_9BURK</name>
<comment type="caution">
    <text evidence="2">The sequence shown here is derived from an EMBL/GenBank/DDBJ whole genome shotgun (WGS) entry which is preliminary data.</text>
</comment>
<gene>
    <name evidence="2" type="ORF">BZM27_01595</name>
</gene>
<keyword evidence="1" id="KW-0812">Transmembrane</keyword>
<dbReference type="EMBL" id="MWML01000003">
    <property type="protein sequence ID" value="TCG09988.1"/>
    <property type="molecule type" value="Genomic_DNA"/>
</dbReference>
<evidence type="ECO:0000313" key="2">
    <source>
        <dbReference type="EMBL" id="TCG09988.1"/>
    </source>
</evidence>